<dbReference type="SUPFAM" id="SSF52540">
    <property type="entry name" value="P-loop containing nucleoside triphosphate hydrolases"/>
    <property type="match status" value="1"/>
</dbReference>
<dbReference type="PANTHER" id="PTHR43820:SF4">
    <property type="entry name" value="HIGH-AFFINITY BRANCHED-CHAIN AMINO ACID TRANSPORT ATP-BINDING PROTEIN LIVF"/>
    <property type="match status" value="1"/>
</dbReference>
<dbReference type="InterPro" id="IPR003593">
    <property type="entry name" value="AAA+_ATPase"/>
</dbReference>
<accession>A0A1M7D0E5</accession>
<dbReference type="PANTHER" id="PTHR43820">
    <property type="entry name" value="HIGH-AFFINITY BRANCHED-CHAIN AMINO ACID TRANSPORT ATP-BINDING PROTEIN LIVF"/>
    <property type="match status" value="1"/>
</dbReference>
<protein>
    <submittedName>
        <fullName evidence="8">Amino acid/amide ABC transporter ATP-binding protein 2, HAAT family</fullName>
    </submittedName>
</protein>
<evidence type="ECO:0000259" key="7">
    <source>
        <dbReference type="PROSITE" id="PS50893"/>
    </source>
</evidence>
<dbReference type="GO" id="GO:0005524">
    <property type="term" value="F:ATP binding"/>
    <property type="evidence" value="ECO:0007669"/>
    <property type="project" value="UniProtKB-KW"/>
</dbReference>
<keyword evidence="5" id="KW-0029">Amino-acid transport</keyword>
<proteinExistence type="inferred from homology"/>
<dbReference type="SMART" id="SM00382">
    <property type="entry name" value="AAA"/>
    <property type="match status" value="1"/>
</dbReference>
<dbReference type="Pfam" id="PF00005">
    <property type="entry name" value="ABC_tran"/>
    <property type="match status" value="1"/>
</dbReference>
<evidence type="ECO:0000256" key="2">
    <source>
        <dbReference type="ARBA" id="ARBA00022448"/>
    </source>
</evidence>
<feature type="domain" description="ABC transporter" evidence="7">
    <location>
        <begin position="10"/>
        <end position="243"/>
    </location>
</feature>
<dbReference type="Proteomes" id="UP000183208">
    <property type="component" value="Unassembled WGS sequence"/>
</dbReference>
<comment type="function">
    <text evidence="6">Involved in beta-(1--&gt;2)glucan export. Transmembrane domains (TMD) form a pore in the inner membrane and the ATP-binding domain (NBD) is responsible for energy generation.</text>
</comment>
<dbReference type="PROSITE" id="PS00211">
    <property type="entry name" value="ABC_TRANSPORTER_1"/>
    <property type="match status" value="1"/>
</dbReference>
<evidence type="ECO:0000256" key="5">
    <source>
        <dbReference type="ARBA" id="ARBA00022970"/>
    </source>
</evidence>
<evidence type="ECO:0000313" key="9">
    <source>
        <dbReference type="Proteomes" id="UP000183208"/>
    </source>
</evidence>
<dbReference type="InterPro" id="IPR052156">
    <property type="entry name" value="BCAA_Transport_ATP-bd_LivF"/>
</dbReference>
<keyword evidence="3" id="KW-0547">Nucleotide-binding</keyword>
<gene>
    <name evidence="8" type="ORF">SAMN05444171_5111</name>
</gene>
<dbReference type="EMBL" id="FNTI01000001">
    <property type="protein sequence ID" value="SED77355.1"/>
    <property type="molecule type" value="Genomic_DNA"/>
</dbReference>
<dbReference type="InterPro" id="IPR003439">
    <property type="entry name" value="ABC_transporter-like_ATP-bd"/>
</dbReference>
<organism evidence="8 9">
    <name type="scientific">Bradyrhizobium lablabi</name>
    <dbReference type="NCBI Taxonomy" id="722472"/>
    <lineage>
        <taxon>Bacteria</taxon>
        <taxon>Pseudomonadati</taxon>
        <taxon>Pseudomonadota</taxon>
        <taxon>Alphaproteobacteria</taxon>
        <taxon>Hyphomicrobiales</taxon>
        <taxon>Nitrobacteraceae</taxon>
        <taxon>Bradyrhizobium</taxon>
    </lineage>
</organism>
<reference evidence="8 9" key="1">
    <citation type="submission" date="2016-10" db="EMBL/GenBank/DDBJ databases">
        <authorList>
            <person name="de Groot N.N."/>
        </authorList>
    </citation>
    <scope>NUCLEOTIDE SEQUENCE [LARGE SCALE GENOMIC DNA]</scope>
    <source>
        <strain evidence="8 9">GAS522</strain>
    </source>
</reference>
<comment type="similarity">
    <text evidence="1">Belongs to the ABC transporter superfamily.</text>
</comment>
<dbReference type="OrthoDB" id="9806149at2"/>
<dbReference type="InterPro" id="IPR027417">
    <property type="entry name" value="P-loop_NTPase"/>
</dbReference>
<dbReference type="GO" id="GO:0016887">
    <property type="term" value="F:ATP hydrolysis activity"/>
    <property type="evidence" value="ECO:0007669"/>
    <property type="project" value="InterPro"/>
</dbReference>
<dbReference type="AlphaFoldDB" id="A0A1M7D0E5"/>
<name>A0A1M7D0E5_9BRAD</name>
<dbReference type="RefSeq" id="WP_074824963.1">
    <property type="nucleotide sequence ID" value="NZ_FNTI01000001.1"/>
</dbReference>
<evidence type="ECO:0000313" key="8">
    <source>
        <dbReference type="EMBL" id="SED77355.1"/>
    </source>
</evidence>
<evidence type="ECO:0000256" key="1">
    <source>
        <dbReference type="ARBA" id="ARBA00005417"/>
    </source>
</evidence>
<dbReference type="CDD" id="cd03224">
    <property type="entry name" value="ABC_TM1139_LivF_branched"/>
    <property type="match status" value="1"/>
</dbReference>
<dbReference type="InterPro" id="IPR017871">
    <property type="entry name" value="ABC_transporter-like_CS"/>
</dbReference>
<dbReference type="GO" id="GO:0015658">
    <property type="term" value="F:branched-chain amino acid transmembrane transporter activity"/>
    <property type="evidence" value="ECO:0007669"/>
    <property type="project" value="TreeGrafter"/>
</dbReference>
<keyword evidence="2" id="KW-0813">Transport</keyword>
<evidence type="ECO:0000256" key="6">
    <source>
        <dbReference type="ARBA" id="ARBA00024722"/>
    </source>
</evidence>
<dbReference type="Gene3D" id="3.40.50.300">
    <property type="entry name" value="P-loop containing nucleotide triphosphate hydrolases"/>
    <property type="match status" value="1"/>
</dbReference>
<evidence type="ECO:0000256" key="3">
    <source>
        <dbReference type="ARBA" id="ARBA00022741"/>
    </source>
</evidence>
<keyword evidence="4 8" id="KW-0067">ATP-binding</keyword>
<dbReference type="PROSITE" id="PS50893">
    <property type="entry name" value="ABC_TRANSPORTER_2"/>
    <property type="match status" value="1"/>
</dbReference>
<dbReference type="GO" id="GO:0015807">
    <property type="term" value="P:L-amino acid transport"/>
    <property type="evidence" value="ECO:0007669"/>
    <property type="project" value="TreeGrafter"/>
</dbReference>
<evidence type="ECO:0000256" key="4">
    <source>
        <dbReference type="ARBA" id="ARBA00022840"/>
    </source>
</evidence>
<sequence>MTTPGAQPLLSARNIYAGYGHVRVLENVSVAAAAGHIVALVGRNGAGKSTLLRTLSGLNRPTAGEIVFDGRSIAGARTHAIVEAGLLHVAEGRRLFRRQSVADNIELGRYGLRLSVEQRRQRLDRIHELFPVLREKQDLIAGGLSGGQQQMLAIAQAMMREPKLLMLDEPSLGLAPVLVDQVLDAILSLRAQGVAILLVEQMVERALEIADYAYVLQNGRVIASGPAHEIASGDALHKAFMGEHGAPVGAEPGVRGS</sequence>